<feature type="region of interest" description="Disordered" evidence="1">
    <location>
        <begin position="190"/>
        <end position="226"/>
    </location>
</feature>
<evidence type="ECO:0000313" key="3">
    <source>
        <dbReference type="Proteomes" id="UP000019141"/>
    </source>
</evidence>
<comment type="caution">
    <text evidence="2">The sequence shown here is derived from an EMBL/GenBank/DDBJ whole genome shotgun (WGS) entry which is preliminary data.</text>
</comment>
<dbReference type="AlphaFoldDB" id="W4M1U8"/>
<evidence type="ECO:0008006" key="4">
    <source>
        <dbReference type="Google" id="ProtNLM"/>
    </source>
</evidence>
<evidence type="ECO:0000313" key="2">
    <source>
        <dbReference type="EMBL" id="ETX03642.1"/>
    </source>
</evidence>
<accession>W4M1U8</accession>
<dbReference type="Proteomes" id="UP000019141">
    <property type="component" value="Unassembled WGS sequence"/>
</dbReference>
<feature type="compositionally biased region" description="Polar residues" evidence="1">
    <location>
        <begin position="1"/>
        <end position="11"/>
    </location>
</feature>
<dbReference type="HOGENOM" id="CLU_1076397_0_0_7"/>
<keyword evidence="2" id="KW-0614">Plasmid</keyword>
<name>W4M1U8_ENTF1</name>
<reference evidence="2 3" key="1">
    <citation type="journal article" date="2014" name="Nature">
        <title>An environmental bacterial taxon with a large and distinct metabolic repertoire.</title>
        <authorList>
            <person name="Wilson M.C."/>
            <person name="Mori T."/>
            <person name="Ruckert C."/>
            <person name="Uria A.R."/>
            <person name="Helf M.J."/>
            <person name="Takada K."/>
            <person name="Gernert C."/>
            <person name="Steffens U.A."/>
            <person name="Heycke N."/>
            <person name="Schmitt S."/>
            <person name="Rinke C."/>
            <person name="Helfrich E.J."/>
            <person name="Brachmann A.O."/>
            <person name="Gurgui C."/>
            <person name="Wakimoto T."/>
            <person name="Kracht M."/>
            <person name="Crusemann M."/>
            <person name="Hentschel U."/>
            <person name="Abe I."/>
            <person name="Matsunaga S."/>
            <person name="Kalinowski J."/>
            <person name="Takeyama H."/>
            <person name="Piel J."/>
        </authorList>
    </citation>
    <scope>NUCLEOTIDE SEQUENCE [LARGE SCALE GENOMIC DNA]</scope>
    <source>
        <strain evidence="3">TSY1</strain>
        <plasmid evidence="2">pTSY</plasmid>
    </source>
</reference>
<geneLocation type="plasmid" evidence="2">
    <name>pTSY</name>
</geneLocation>
<sequence length="259" mass="28558">MTHPAHTNGTHPNGADADPRAQAWRDAVDAVTARARKHYGASFNNRITKARHYLLNDELEVDGQFAFIASESYSETFYTVSSDGCDCQDAEHTAPQGMCAHRLAWDIYRGVSKQIRPREAPEPIPNPYTDPAPSLIEPLFEAPISISMKGTLAGVPGTLVTLRGRNMAEIAARAAAVKAEAACLAGMFDAEAPAGEPPDDEPPEPAASSGAEEEEPYCDEHDTPFFRKEKNGQVWFSHRIDHPKRGEKKWCRYRPAERD</sequence>
<organism evidence="2 3">
    <name type="scientific">Entotheonella factor</name>
    <dbReference type="NCBI Taxonomy" id="1429438"/>
    <lineage>
        <taxon>Bacteria</taxon>
        <taxon>Pseudomonadati</taxon>
        <taxon>Nitrospinota/Tectimicrobiota group</taxon>
        <taxon>Candidatus Tectimicrobiota</taxon>
        <taxon>Candidatus Entotheonellia</taxon>
        <taxon>Candidatus Entotheonellales</taxon>
        <taxon>Candidatus Entotheonellaceae</taxon>
        <taxon>Candidatus Entotheonella</taxon>
    </lineage>
</organism>
<protein>
    <recommendedName>
        <fullName evidence="4">SWIM-type domain-containing protein</fullName>
    </recommendedName>
</protein>
<dbReference type="EMBL" id="AZHW01000019">
    <property type="protein sequence ID" value="ETX03642.1"/>
    <property type="molecule type" value="Genomic_DNA"/>
</dbReference>
<feature type="region of interest" description="Disordered" evidence="1">
    <location>
        <begin position="1"/>
        <end position="20"/>
    </location>
</feature>
<gene>
    <name evidence="2" type="ORF">ETSY1_46625</name>
</gene>
<evidence type="ECO:0000256" key="1">
    <source>
        <dbReference type="SAM" id="MobiDB-lite"/>
    </source>
</evidence>
<keyword evidence="3" id="KW-1185">Reference proteome</keyword>
<proteinExistence type="predicted"/>